<dbReference type="Proteomes" id="UP000287033">
    <property type="component" value="Unassembled WGS sequence"/>
</dbReference>
<evidence type="ECO:0000313" key="2">
    <source>
        <dbReference type="EMBL" id="GCC27432.1"/>
    </source>
</evidence>
<reference evidence="2 3" key="1">
    <citation type="journal article" date="2018" name="Nat. Ecol. Evol.">
        <title>Shark genomes provide insights into elasmobranch evolution and the origin of vertebrates.</title>
        <authorList>
            <person name="Hara Y"/>
            <person name="Yamaguchi K"/>
            <person name="Onimaru K"/>
            <person name="Kadota M"/>
            <person name="Koyanagi M"/>
            <person name="Keeley SD"/>
            <person name="Tatsumi K"/>
            <person name="Tanaka K"/>
            <person name="Motone F"/>
            <person name="Kageyama Y"/>
            <person name="Nozu R"/>
            <person name="Adachi N"/>
            <person name="Nishimura O"/>
            <person name="Nakagawa R"/>
            <person name="Tanegashima C"/>
            <person name="Kiyatake I"/>
            <person name="Matsumoto R"/>
            <person name="Murakumo K"/>
            <person name="Nishida K"/>
            <person name="Terakita A"/>
            <person name="Kuratani S"/>
            <person name="Sato K"/>
            <person name="Hyodo S Kuraku.S."/>
        </authorList>
    </citation>
    <scope>NUCLEOTIDE SEQUENCE [LARGE SCALE GENOMIC DNA]</scope>
</reference>
<sequence length="93" mass="10290">MHACVTGLKTFRIRRGVHAERAMERGGGWGLWAVLAMEGNENGRESASAAVNARTIGSRSCILDIPLERSRGLQRRRVRHTHTHTHTESVSSS</sequence>
<feature type="compositionally biased region" description="Basic residues" evidence="1">
    <location>
        <begin position="73"/>
        <end position="84"/>
    </location>
</feature>
<keyword evidence="3" id="KW-1185">Reference proteome</keyword>
<dbReference type="EMBL" id="BEZZ01000164">
    <property type="protein sequence ID" value="GCC27432.1"/>
    <property type="molecule type" value="Genomic_DNA"/>
</dbReference>
<dbReference type="AlphaFoldDB" id="A0A401SAL5"/>
<accession>A0A401SAL5</accession>
<feature type="region of interest" description="Disordered" evidence="1">
    <location>
        <begin position="73"/>
        <end position="93"/>
    </location>
</feature>
<name>A0A401SAL5_CHIPU</name>
<proteinExistence type="predicted"/>
<evidence type="ECO:0000313" key="3">
    <source>
        <dbReference type="Proteomes" id="UP000287033"/>
    </source>
</evidence>
<organism evidence="2 3">
    <name type="scientific">Chiloscyllium punctatum</name>
    <name type="common">Brownbanded bambooshark</name>
    <name type="synonym">Hemiscyllium punctatum</name>
    <dbReference type="NCBI Taxonomy" id="137246"/>
    <lineage>
        <taxon>Eukaryota</taxon>
        <taxon>Metazoa</taxon>
        <taxon>Chordata</taxon>
        <taxon>Craniata</taxon>
        <taxon>Vertebrata</taxon>
        <taxon>Chondrichthyes</taxon>
        <taxon>Elasmobranchii</taxon>
        <taxon>Galeomorphii</taxon>
        <taxon>Galeoidea</taxon>
        <taxon>Orectolobiformes</taxon>
        <taxon>Hemiscylliidae</taxon>
        <taxon>Chiloscyllium</taxon>
    </lineage>
</organism>
<comment type="caution">
    <text evidence="2">The sequence shown here is derived from an EMBL/GenBank/DDBJ whole genome shotgun (WGS) entry which is preliminary data.</text>
</comment>
<gene>
    <name evidence="2" type="ORF">chiPu_0005856</name>
</gene>
<evidence type="ECO:0000256" key="1">
    <source>
        <dbReference type="SAM" id="MobiDB-lite"/>
    </source>
</evidence>
<protein>
    <submittedName>
        <fullName evidence="2">Uncharacterized protein</fullName>
    </submittedName>
</protein>